<accession>A0A0A9EM35</accession>
<protein>
    <submittedName>
        <fullName evidence="1">Uncharacterized protein</fullName>
    </submittedName>
</protein>
<reference evidence="1" key="1">
    <citation type="submission" date="2014-09" db="EMBL/GenBank/DDBJ databases">
        <authorList>
            <person name="Magalhaes I.L.F."/>
            <person name="Oliveira U."/>
            <person name="Santos F.R."/>
            <person name="Vidigal T.H.D.A."/>
            <person name="Brescovit A.D."/>
            <person name="Santos A.J."/>
        </authorList>
    </citation>
    <scope>NUCLEOTIDE SEQUENCE</scope>
    <source>
        <tissue evidence="1">Shoot tissue taken approximately 20 cm above the soil surface</tissue>
    </source>
</reference>
<proteinExistence type="predicted"/>
<name>A0A0A9EM35_ARUDO</name>
<dbReference type="AlphaFoldDB" id="A0A0A9EM35"/>
<dbReference type="EMBL" id="GBRH01196076">
    <property type="protein sequence ID" value="JAE01820.1"/>
    <property type="molecule type" value="Transcribed_RNA"/>
</dbReference>
<sequence length="30" mass="3470">MNISKKCTPGVFCLINIDFLFKYDNVFVLS</sequence>
<reference evidence="1" key="2">
    <citation type="journal article" date="2015" name="Data Brief">
        <title>Shoot transcriptome of the giant reed, Arundo donax.</title>
        <authorList>
            <person name="Barrero R.A."/>
            <person name="Guerrero F.D."/>
            <person name="Moolhuijzen P."/>
            <person name="Goolsby J.A."/>
            <person name="Tidwell J."/>
            <person name="Bellgard S.E."/>
            <person name="Bellgard M.I."/>
        </authorList>
    </citation>
    <scope>NUCLEOTIDE SEQUENCE</scope>
    <source>
        <tissue evidence="1">Shoot tissue taken approximately 20 cm above the soil surface</tissue>
    </source>
</reference>
<evidence type="ECO:0000313" key="1">
    <source>
        <dbReference type="EMBL" id="JAE01820.1"/>
    </source>
</evidence>
<organism evidence="1">
    <name type="scientific">Arundo donax</name>
    <name type="common">Giant reed</name>
    <name type="synonym">Donax arundinaceus</name>
    <dbReference type="NCBI Taxonomy" id="35708"/>
    <lineage>
        <taxon>Eukaryota</taxon>
        <taxon>Viridiplantae</taxon>
        <taxon>Streptophyta</taxon>
        <taxon>Embryophyta</taxon>
        <taxon>Tracheophyta</taxon>
        <taxon>Spermatophyta</taxon>
        <taxon>Magnoliopsida</taxon>
        <taxon>Liliopsida</taxon>
        <taxon>Poales</taxon>
        <taxon>Poaceae</taxon>
        <taxon>PACMAD clade</taxon>
        <taxon>Arundinoideae</taxon>
        <taxon>Arundineae</taxon>
        <taxon>Arundo</taxon>
    </lineage>
</organism>